<sequence length="218" mass="24768">MTSHHSPSLSEDEWFARFPMTPNRLLCLPSATMAEGNAGPPDGKYILSMRNFTLPDLSEDQRRALKHPSVGGTEGQTGDNVESIDESPYPSLHKYSFLPLRKKRTKNAARSVSWYESSGKDPLQRPQGVDPASIHELGDVYMHKLSQDDSGRRLQLWVWKVKQETGEPCWHRVTLLSEERHPKAENLVLSVNNLSEPTWVAPDTARRHRKNVDVVYLD</sequence>
<keyword evidence="2" id="KW-1185">Reference proteome</keyword>
<name>A0ACC1TEJ3_9APHY</name>
<dbReference type="EMBL" id="JANHOG010000039">
    <property type="protein sequence ID" value="KAJ3559216.1"/>
    <property type="molecule type" value="Genomic_DNA"/>
</dbReference>
<accession>A0ACC1TEJ3</accession>
<evidence type="ECO:0000313" key="2">
    <source>
        <dbReference type="Proteomes" id="UP001148662"/>
    </source>
</evidence>
<comment type="caution">
    <text evidence="1">The sequence shown here is derived from an EMBL/GenBank/DDBJ whole genome shotgun (WGS) entry which is preliminary data.</text>
</comment>
<reference evidence="1" key="1">
    <citation type="submission" date="2022-07" db="EMBL/GenBank/DDBJ databases">
        <title>Genome Sequence of Phlebia brevispora.</title>
        <authorList>
            <person name="Buettner E."/>
        </authorList>
    </citation>
    <scope>NUCLEOTIDE SEQUENCE</scope>
    <source>
        <strain evidence="1">MPL23</strain>
    </source>
</reference>
<evidence type="ECO:0000313" key="1">
    <source>
        <dbReference type="EMBL" id="KAJ3559216.1"/>
    </source>
</evidence>
<gene>
    <name evidence="1" type="ORF">NM688_g476</name>
</gene>
<protein>
    <submittedName>
        <fullName evidence="1">Uncharacterized protein</fullName>
    </submittedName>
</protein>
<organism evidence="1 2">
    <name type="scientific">Phlebia brevispora</name>
    <dbReference type="NCBI Taxonomy" id="194682"/>
    <lineage>
        <taxon>Eukaryota</taxon>
        <taxon>Fungi</taxon>
        <taxon>Dikarya</taxon>
        <taxon>Basidiomycota</taxon>
        <taxon>Agaricomycotina</taxon>
        <taxon>Agaricomycetes</taxon>
        <taxon>Polyporales</taxon>
        <taxon>Meruliaceae</taxon>
        <taxon>Phlebia</taxon>
    </lineage>
</organism>
<proteinExistence type="predicted"/>
<dbReference type="Proteomes" id="UP001148662">
    <property type="component" value="Unassembled WGS sequence"/>
</dbReference>